<organism evidence="1 2">
    <name type="scientific">Zizania palustris</name>
    <name type="common">Northern wild rice</name>
    <dbReference type="NCBI Taxonomy" id="103762"/>
    <lineage>
        <taxon>Eukaryota</taxon>
        <taxon>Viridiplantae</taxon>
        <taxon>Streptophyta</taxon>
        <taxon>Embryophyta</taxon>
        <taxon>Tracheophyta</taxon>
        <taxon>Spermatophyta</taxon>
        <taxon>Magnoliopsida</taxon>
        <taxon>Liliopsida</taxon>
        <taxon>Poales</taxon>
        <taxon>Poaceae</taxon>
        <taxon>BOP clade</taxon>
        <taxon>Oryzoideae</taxon>
        <taxon>Oryzeae</taxon>
        <taxon>Zizaniinae</taxon>
        <taxon>Zizania</taxon>
    </lineage>
</organism>
<reference evidence="1" key="1">
    <citation type="journal article" date="2021" name="bioRxiv">
        <title>Whole Genome Assembly and Annotation of Northern Wild Rice, Zizania palustris L., Supports a Whole Genome Duplication in the Zizania Genus.</title>
        <authorList>
            <person name="Haas M."/>
            <person name="Kono T."/>
            <person name="Macchietto M."/>
            <person name="Millas R."/>
            <person name="McGilp L."/>
            <person name="Shao M."/>
            <person name="Duquette J."/>
            <person name="Hirsch C.N."/>
            <person name="Kimball J."/>
        </authorList>
    </citation>
    <scope>NUCLEOTIDE SEQUENCE</scope>
    <source>
        <tissue evidence="1">Fresh leaf tissue</tissue>
    </source>
</reference>
<evidence type="ECO:0000313" key="1">
    <source>
        <dbReference type="EMBL" id="KAG8059691.1"/>
    </source>
</evidence>
<proteinExistence type="predicted"/>
<dbReference type="EMBL" id="JAAALK010000287">
    <property type="protein sequence ID" value="KAG8059691.1"/>
    <property type="molecule type" value="Genomic_DNA"/>
</dbReference>
<keyword evidence="2" id="KW-1185">Reference proteome</keyword>
<comment type="caution">
    <text evidence="1">The sequence shown here is derived from an EMBL/GenBank/DDBJ whole genome shotgun (WGS) entry which is preliminary data.</text>
</comment>
<evidence type="ECO:0000313" key="2">
    <source>
        <dbReference type="Proteomes" id="UP000729402"/>
    </source>
</evidence>
<name>A0A8J5SMN6_ZIZPA</name>
<sequence>MRQVTPPSSLLVESSARHAVISAAPAATPIAAPPMKATPPLSLFAESPRRHLRYACRCARRYARHRAAEESHAAIVFARRNLRYAYRCARRCTG</sequence>
<reference evidence="1" key="2">
    <citation type="submission" date="2021-02" db="EMBL/GenBank/DDBJ databases">
        <authorList>
            <person name="Kimball J.A."/>
            <person name="Haas M.W."/>
            <person name="Macchietto M."/>
            <person name="Kono T."/>
            <person name="Duquette J."/>
            <person name="Shao M."/>
        </authorList>
    </citation>
    <scope>NUCLEOTIDE SEQUENCE</scope>
    <source>
        <tissue evidence="1">Fresh leaf tissue</tissue>
    </source>
</reference>
<protein>
    <submittedName>
        <fullName evidence="1">Uncharacterized protein</fullName>
    </submittedName>
</protein>
<gene>
    <name evidence="1" type="ORF">GUJ93_ZPchr0002g23234</name>
</gene>
<dbReference type="Proteomes" id="UP000729402">
    <property type="component" value="Unassembled WGS sequence"/>
</dbReference>
<accession>A0A8J5SMN6</accession>
<dbReference type="AlphaFoldDB" id="A0A8J5SMN6"/>